<organism evidence="2 3">
    <name type="scientific">Stakelama flava</name>
    <dbReference type="NCBI Taxonomy" id="2860338"/>
    <lineage>
        <taxon>Bacteria</taxon>
        <taxon>Pseudomonadati</taxon>
        <taxon>Pseudomonadota</taxon>
        <taxon>Alphaproteobacteria</taxon>
        <taxon>Sphingomonadales</taxon>
        <taxon>Sphingomonadaceae</taxon>
        <taxon>Stakelama</taxon>
    </lineage>
</organism>
<keyword evidence="3" id="KW-1185">Reference proteome</keyword>
<dbReference type="Proteomes" id="UP001197214">
    <property type="component" value="Unassembled WGS sequence"/>
</dbReference>
<gene>
    <name evidence="2" type="ORF">KY084_00865</name>
</gene>
<sequence length="139" mass="14997">MIVAAALVMTATPAADAEAAARAAILREMEASAAGWNSGDLNRFTAIYAGDATYVTGDGVIRGRANIAAHYADSFTKRGNTRGALRFEPLYWRALGNDRELLIARWILTPDRGAASSGMTSLVFEKREGHWRIIADHSS</sequence>
<dbReference type="RefSeq" id="WP_219236542.1">
    <property type="nucleotide sequence ID" value="NZ_JAHWZX010000001.1"/>
</dbReference>
<proteinExistence type="predicted"/>
<dbReference type="EMBL" id="JAHWZX010000001">
    <property type="protein sequence ID" value="MBW4329429.1"/>
    <property type="molecule type" value="Genomic_DNA"/>
</dbReference>
<accession>A0ABS6XGS9</accession>
<dbReference type="InterPro" id="IPR011944">
    <property type="entry name" value="Steroid_delta5-4_isomerase"/>
</dbReference>
<evidence type="ECO:0000259" key="1">
    <source>
        <dbReference type="Pfam" id="PF12680"/>
    </source>
</evidence>
<evidence type="ECO:0000313" key="2">
    <source>
        <dbReference type="EMBL" id="MBW4329429.1"/>
    </source>
</evidence>
<dbReference type="Pfam" id="PF12680">
    <property type="entry name" value="SnoaL_2"/>
    <property type="match status" value="1"/>
</dbReference>
<reference evidence="2 3" key="1">
    <citation type="submission" date="2021-07" db="EMBL/GenBank/DDBJ databases">
        <title>Stakelama flava sp. nov., a novel endophytic bacterium isolated from branch of Kandelia candel.</title>
        <authorList>
            <person name="Tuo L."/>
        </authorList>
    </citation>
    <scope>NUCLEOTIDE SEQUENCE [LARGE SCALE GENOMIC DNA]</scope>
    <source>
        <strain evidence="2 3">CBK3Z-3</strain>
    </source>
</reference>
<dbReference type="NCBIfam" id="TIGR02246">
    <property type="entry name" value="SgcJ/EcaC family oxidoreductase"/>
    <property type="match status" value="1"/>
</dbReference>
<protein>
    <submittedName>
        <fullName evidence="2">SgcJ/EcaC family oxidoreductase</fullName>
    </submittedName>
</protein>
<comment type="caution">
    <text evidence="2">The sequence shown here is derived from an EMBL/GenBank/DDBJ whole genome shotgun (WGS) entry which is preliminary data.</text>
</comment>
<dbReference type="InterPro" id="IPR037401">
    <property type="entry name" value="SnoaL-like"/>
</dbReference>
<feature type="domain" description="SnoaL-like" evidence="1">
    <location>
        <begin position="31"/>
        <end position="131"/>
    </location>
</feature>
<evidence type="ECO:0000313" key="3">
    <source>
        <dbReference type="Proteomes" id="UP001197214"/>
    </source>
</evidence>
<name>A0ABS6XGS9_9SPHN</name>